<dbReference type="PRINTS" id="PR00412">
    <property type="entry name" value="EPOXHYDRLASE"/>
</dbReference>
<keyword evidence="6" id="KW-0256">Endoplasmic reticulum</keyword>
<feature type="active site" description="Proton donor" evidence="7">
    <location>
        <position position="367"/>
    </location>
</feature>
<evidence type="ECO:0000256" key="7">
    <source>
        <dbReference type="PIRSR" id="PIRSR001112-1"/>
    </source>
</evidence>
<dbReference type="PANTHER" id="PTHR21661">
    <property type="entry name" value="EPOXIDE HYDROLASE 1-RELATED"/>
    <property type="match status" value="1"/>
</dbReference>
<evidence type="ECO:0000256" key="5">
    <source>
        <dbReference type="ARBA" id="ARBA00022801"/>
    </source>
</evidence>
<dbReference type="GO" id="GO:0033961">
    <property type="term" value="F:cis-stilbene-oxide hydrolase activity"/>
    <property type="evidence" value="ECO:0007669"/>
    <property type="project" value="UniProtKB-UniRule"/>
</dbReference>
<evidence type="ECO:0000256" key="8">
    <source>
        <dbReference type="SAM" id="SignalP"/>
    </source>
</evidence>
<comment type="function">
    <text evidence="6">Catalyzes juvenile hormone hydrolysis.</text>
</comment>
<evidence type="ECO:0000313" key="10">
    <source>
        <dbReference type="EMBL" id="KAG6456664.1"/>
    </source>
</evidence>
<dbReference type="AlphaFoldDB" id="A0A922CSG9"/>
<dbReference type="PIRSF" id="PIRSF001112">
    <property type="entry name" value="Epoxide_hydrolase"/>
    <property type="match status" value="1"/>
</dbReference>
<protein>
    <recommendedName>
        <fullName evidence="6">Epoxide hydrolase</fullName>
        <ecNumber evidence="6">3.3.2.9</ecNumber>
    </recommendedName>
</protein>
<feature type="domain" description="Epoxide hydrolase N-terminal" evidence="9">
    <location>
        <begin position="46"/>
        <end position="155"/>
    </location>
</feature>
<keyword evidence="5 6" id="KW-0378">Hydrolase</keyword>
<proteinExistence type="inferred from homology"/>
<accession>A0A922CSG9</accession>
<organism evidence="10 11">
    <name type="scientific">Manduca sexta</name>
    <name type="common">Tobacco hawkmoth</name>
    <name type="synonym">Tobacco hornworm</name>
    <dbReference type="NCBI Taxonomy" id="7130"/>
    <lineage>
        <taxon>Eukaryota</taxon>
        <taxon>Metazoa</taxon>
        <taxon>Ecdysozoa</taxon>
        <taxon>Arthropoda</taxon>
        <taxon>Hexapoda</taxon>
        <taxon>Insecta</taxon>
        <taxon>Pterygota</taxon>
        <taxon>Neoptera</taxon>
        <taxon>Endopterygota</taxon>
        <taxon>Lepidoptera</taxon>
        <taxon>Glossata</taxon>
        <taxon>Ditrysia</taxon>
        <taxon>Bombycoidea</taxon>
        <taxon>Sphingidae</taxon>
        <taxon>Sphinginae</taxon>
        <taxon>Sphingini</taxon>
        <taxon>Manduca</taxon>
    </lineage>
</organism>
<keyword evidence="4 6" id="KW-0058">Aromatic hydrocarbons catabolism</keyword>
<feature type="active site" description="Proton acceptor" evidence="7">
    <location>
        <position position="424"/>
    </location>
</feature>
<dbReference type="GO" id="GO:0005789">
    <property type="term" value="C:endoplasmic reticulum membrane"/>
    <property type="evidence" value="ECO:0007669"/>
    <property type="project" value="UniProtKB-SubCell"/>
</dbReference>
<feature type="chain" id="PRO_5037255165" description="Epoxide hydrolase" evidence="8">
    <location>
        <begin position="21"/>
        <end position="457"/>
    </location>
</feature>
<feature type="signal peptide" evidence="8">
    <location>
        <begin position="1"/>
        <end position="20"/>
    </location>
</feature>
<evidence type="ECO:0000259" key="9">
    <source>
        <dbReference type="Pfam" id="PF06441"/>
    </source>
</evidence>
<evidence type="ECO:0000256" key="3">
    <source>
        <dbReference type="ARBA" id="ARBA00010088"/>
    </source>
</evidence>
<dbReference type="EMBL" id="JH668519">
    <property type="protein sequence ID" value="KAG6456664.1"/>
    <property type="molecule type" value="Genomic_DNA"/>
</dbReference>
<feature type="active site" description="Nucleophile" evidence="7">
    <location>
        <position position="221"/>
    </location>
</feature>
<dbReference type="InterPro" id="IPR010497">
    <property type="entry name" value="Epoxide_hydro_N"/>
</dbReference>
<dbReference type="InterPro" id="IPR000639">
    <property type="entry name" value="Epox_hydrolase-like"/>
</dbReference>
<reference evidence="10" key="1">
    <citation type="journal article" date="2016" name="Insect Biochem. Mol. Biol.">
        <title>Multifaceted biological insights from a draft genome sequence of the tobacco hornworm moth, Manduca sexta.</title>
        <authorList>
            <person name="Kanost M.R."/>
            <person name="Arrese E.L."/>
            <person name="Cao X."/>
            <person name="Chen Y.R."/>
            <person name="Chellapilla S."/>
            <person name="Goldsmith M.R."/>
            <person name="Grosse-Wilde E."/>
            <person name="Heckel D.G."/>
            <person name="Herndon N."/>
            <person name="Jiang H."/>
            <person name="Papanicolaou A."/>
            <person name="Qu J."/>
            <person name="Soulages J.L."/>
            <person name="Vogel H."/>
            <person name="Walters J."/>
            <person name="Waterhouse R.M."/>
            <person name="Ahn S.J."/>
            <person name="Almeida F.C."/>
            <person name="An C."/>
            <person name="Aqrawi P."/>
            <person name="Bretschneider A."/>
            <person name="Bryant W.B."/>
            <person name="Bucks S."/>
            <person name="Chao H."/>
            <person name="Chevignon G."/>
            <person name="Christen J.M."/>
            <person name="Clarke D.F."/>
            <person name="Dittmer N.T."/>
            <person name="Ferguson L.C.F."/>
            <person name="Garavelou S."/>
            <person name="Gordon K.H.J."/>
            <person name="Gunaratna R.T."/>
            <person name="Han Y."/>
            <person name="Hauser F."/>
            <person name="He Y."/>
            <person name="Heidel-Fischer H."/>
            <person name="Hirsh A."/>
            <person name="Hu Y."/>
            <person name="Jiang H."/>
            <person name="Kalra D."/>
            <person name="Klinner C."/>
            <person name="Konig C."/>
            <person name="Kovar C."/>
            <person name="Kroll A.R."/>
            <person name="Kuwar S.S."/>
            <person name="Lee S.L."/>
            <person name="Lehman R."/>
            <person name="Li K."/>
            <person name="Li Z."/>
            <person name="Liang H."/>
            <person name="Lovelace S."/>
            <person name="Lu Z."/>
            <person name="Mansfield J.H."/>
            <person name="McCulloch K.J."/>
            <person name="Mathew T."/>
            <person name="Morton B."/>
            <person name="Muzny D.M."/>
            <person name="Neunemann D."/>
            <person name="Ongeri F."/>
            <person name="Pauchet Y."/>
            <person name="Pu L.L."/>
            <person name="Pyrousis I."/>
            <person name="Rao X.J."/>
            <person name="Redding A."/>
            <person name="Roesel C."/>
            <person name="Sanchez-Gracia A."/>
            <person name="Schaack S."/>
            <person name="Shukla A."/>
            <person name="Tetreau G."/>
            <person name="Wang Y."/>
            <person name="Xiong G.H."/>
            <person name="Traut W."/>
            <person name="Walsh T.K."/>
            <person name="Worley K.C."/>
            <person name="Wu D."/>
            <person name="Wu W."/>
            <person name="Wu Y.Q."/>
            <person name="Zhang X."/>
            <person name="Zou Z."/>
            <person name="Zucker H."/>
            <person name="Briscoe A.D."/>
            <person name="Burmester T."/>
            <person name="Clem R.J."/>
            <person name="Feyereisen R."/>
            <person name="Grimmelikhuijzen C.J.P."/>
            <person name="Hamodrakas S.J."/>
            <person name="Hansson B.S."/>
            <person name="Huguet E."/>
            <person name="Jermiin L.S."/>
            <person name="Lan Q."/>
            <person name="Lehman H.K."/>
            <person name="Lorenzen M."/>
            <person name="Merzendorfer H."/>
            <person name="Michalopoulos I."/>
            <person name="Morton D.B."/>
            <person name="Muthukrishnan S."/>
            <person name="Oakeshott J.G."/>
            <person name="Palmer W."/>
            <person name="Park Y."/>
            <person name="Passarelli A.L."/>
            <person name="Rozas J."/>
            <person name="Schwartz L.M."/>
            <person name="Smith W."/>
            <person name="Southgate A."/>
            <person name="Vilcinskas A."/>
            <person name="Vogt R."/>
            <person name="Wang P."/>
            <person name="Werren J."/>
            <person name="Yu X.Q."/>
            <person name="Zhou J.J."/>
            <person name="Brown S.J."/>
            <person name="Scherer S.E."/>
            <person name="Richards S."/>
            <person name="Blissard G.W."/>
        </authorList>
    </citation>
    <scope>NUCLEOTIDE SEQUENCE</scope>
</reference>
<comment type="catalytic activity">
    <reaction evidence="1 6">
        <text>1-(4-methoxyphenyl)-N-methyl-N-[(3-methyloxetan-3-yl)methyl]methanamine + H2O = 2-{[(4-methoxybenzyl)(methyl)amino]methyl}-2-methylpropane-1,3-diol</text>
        <dbReference type="Rhea" id="RHEA:55764"/>
        <dbReference type="ChEBI" id="CHEBI:15377"/>
        <dbReference type="ChEBI" id="CHEBI:139161"/>
        <dbReference type="ChEBI" id="CHEBI:139164"/>
        <dbReference type="EC" id="3.3.2.9"/>
    </reaction>
</comment>
<dbReference type="InterPro" id="IPR029058">
    <property type="entry name" value="AB_hydrolase_fold"/>
</dbReference>
<dbReference type="EC" id="3.3.2.9" evidence="6"/>
<comment type="caution">
    <text evidence="10">The sequence shown here is derived from an EMBL/GenBank/DDBJ whole genome shotgun (WGS) entry which is preliminary data.</text>
</comment>
<evidence type="ECO:0000256" key="2">
    <source>
        <dbReference type="ARBA" id="ARBA00004111"/>
    </source>
</evidence>
<dbReference type="InterPro" id="IPR016292">
    <property type="entry name" value="Epoxide_hydrolase"/>
</dbReference>
<dbReference type="OrthoDB" id="7130006at2759"/>
<dbReference type="PANTHER" id="PTHR21661:SF35">
    <property type="entry name" value="EPOXIDE HYDROLASE"/>
    <property type="match status" value="1"/>
</dbReference>
<comment type="similarity">
    <text evidence="3 6">Belongs to the peptidase S33 family.</text>
</comment>
<dbReference type="GO" id="GO:0097176">
    <property type="term" value="P:epoxide metabolic process"/>
    <property type="evidence" value="ECO:0007669"/>
    <property type="project" value="TreeGrafter"/>
</dbReference>
<name>A0A922CSG9_MANSE</name>
<evidence type="ECO:0000256" key="1">
    <source>
        <dbReference type="ARBA" id="ARBA00000221"/>
    </source>
</evidence>
<reference evidence="10" key="2">
    <citation type="submission" date="2020-12" db="EMBL/GenBank/DDBJ databases">
        <authorList>
            <person name="Kanost M."/>
        </authorList>
    </citation>
    <scope>NUCLEOTIDE SEQUENCE</scope>
</reference>
<evidence type="ECO:0000256" key="4">
    <source>
        <dbReference type="ARBA" id="ARBA00022797"/>
    </source>
</evidence>
<dbReference type="Proteomes" id="UP000791440">
    <property type="component" value="Unassembled WGS sequence"/>
</dbReference>
<comment type="catalytic activity">
    <reaction evidence="6">
        <text>cis-stilbene oxide + H2O = (1R,2R)-hydrobenzoin</text>
        <dbReference type="Rhea" id="RHEA:23900"/>
        <dbReference type="ChEBI" id="CHEBI:15377"/>
        <dbReference type="ChEBI" id="CHEBI:50004"/>
        <dbReference type="ChEBI" id="CHEBI:50014"/>
        <dbReference type="EC" id="3.3.2.9"/>
    </reaction>
</comment>
<gene>
    <name evidence="10" type="ORF">O3G_MSEX009865</name>
</gene>
<evidence type="ECO:0000313" key="11">
    <source>
        <dbReference type="Proteomes" id="UP000791440"/>
    </source>
</evidence>
<dbReference type="SUPFAM" id="SSF53474">
    <property type="entry name" value="alpha/beta-Hydrolases"/>
    <property type="match status" value="1"/>
</dbReference>
<evidence type="ECO:0000256" key="6">
    <source>
        <dbReference type="PIRNR" id="PIRNR001112"/>
    </source>
</evidence>
<keyword evidence="8" id="KW-0732">Signal</keyword>
<comment type="subcellular location">
    <subcellularLocation>
        <location evidence="6">Endoplasmic reticulum membrane</location>
    </subcellularLocation>
    <subcellularLocation>
        <location evidence="2">Microsome membrane</location>
        <topology evidence="2">Single-pass membrane protein</topology>
    </subcellularLocation>
</comment>
<keyword evidence="6" id="KW-0472">Membrane</keyword>
<dbReference type="Pfam" id="PF06441">
    <property type="entry name" value="EHN"/>
    <property type="match status" value="1"/>
</dbReference>
<sequence length="457" mass="52378">MDVIIFLTIVILTIVTVCKSEPTLPSIDLNAWWGPQHLQNYNDTYIRPFKIVFDDEMIRDLRHRIWSQRRVVPPLNGVGFEYGFNSNQLYPWLKYWAEEYPFKEREDFINQYPQYKTNIQGLHIHFIHVKPVVHPGKEVVPLLILHGWPGSVREFYETIPHLTAVSKHRDFAVEIIAPSLPGFGFSDSAVRPGLGATEMGVVFRNLMRRLGHQKFYIQGGDWGSYIGQSMATLFPKEVLGYHTNLAVALTPKAFALTLMGAAFPPAVVDPLLADRMYPLLHHILWLITETGYMHLQSTKPDSLGVAMTDSPGGLMAYFLQMFSSGTRRKNVFKEDGGLHSYYPRAHLIDNLMMYWVPNSITTSFRIYAETINLRNLAMRVHEIPTPVPTCTIHAKDEILYQSPPILQTKFPNLLNSTVLFDGGHFLALEMPELFADNVLNAIATFRNWHYNKIMFLK</sequence>
<dbReference type="Gene3D" id="3.40.50.1820">
    <property type="entry name" value="alpha/beta hydrolase"/>
    <property type="match status" value="1"/>
</dbReference>
<keyword evidence="11" id="KW-1185">Reference proteome</keyword>